<dbReference type="OrthoDB" id="10248838at2759"/>
<sequence>MVKFMLMITAELENLTDLQPQGGCNADSFRYNFKLKCGKCGEITQKETYVSLGETVPPPLGKGHTHLVQKCKFCSRDGTITMITGRGRPLTHGDSQTGTYAPLMVFECRGFEPLDFVFRGKWKAESLKVTRFEGIDLSGDEFAEYDEKGECPVMISNPRATFIVVVK</sequence>
<keyword evidence="2" id="KW-0479">Metal-binding</keyword>
<name>A0A9Q1RJX9_9SOLA</name>
<dbReference type="Pfam" id="PF05907">
    <property type="entry name" value="CXXC_Zn-b_euk"/>
    <property type="match status" value="1"/>
</dbReference>
<evidence type="ECO:0008006" key="6">
    <source>
        <dbReference type="Google" id="ProtNLM"/>
    </source>
</evidence>
<dbReference type="GO" id="GO:0008270">
    <property type="term" value="F:zinc ion binding"/>
    <property type="evidence" value="ECO:0007669"/>
    <property type="project" value="TreeGrafter"/>
</dbReference>
<reference evidence="5" key="1">
    <citation type="journal article" date="2023" name="Proc. Natl. Acad. Sci. U.S.A.">
        <title>Genomic and structural basis for evolution of tropane alkaloid biosynthesis.</title>
        <authorList>
            <person name="Wanga Y.-J."/>
            <person name="Taina T."/>
            <person name="Yua J.-Y."/>
            <person name="Lia J."/>
            <person name="Xua B."/>
            <person name="Chenc J."/>
            <person name="D'Auriad J.C."/>
            <person name="Huanga J.-P."/>
            <person name="Huanga S.-X."/>
        </authorList>
    </citation>
    <scope>NUCLEOTIDE SEQUENCE [LARGE SCALE GENOMIC DNA]</scope>
    <source>
        <strain evidence="5">cv. KIB-2019</strain>
    </source>
</reference>
<evidence type="ECO:0000256" key="1">
    <source>
        <dbReference type="ARBA" id="ARBA00007818"/>
    </source>
</evidence>
<organism evidence="4 5">
    <name type="scientific">Anisodus acutangulus</name>
    <dbReference type="NCBI Taxonomy" id="402998"/>
    <lineage>
        <taxon>Eukaryota</taxon>
        <taxon>Viridiplantae</taxon>
        <taxon>Streptophyta</taxon>
        <taxon>Embryophyta</taxon>
        <taxon>Tracheophyta</taxon>
        <taxon>Spermatophyta</taxon>
        <taxon>Magnoliopsida</taxon>
        <taxon>eudicotyledons</taxon>
        <taxon>Gunneridae</taxon>
        <taxon>Pentapetalae</taxon>
        <taxon>asterids</taxon>
        <taxon>lamiids</taxon>
        <taxon>Solanales</taxon>
        <taxon>Solanaceae</taxon>
        <taxon>Solanoideae</taxon>
        <taxon>Hyoscyameae</taxon>
        <taxon>Anisodus</taxon>
    </lineage>
</organism>
<proteinExistence type="inferred from homology"/>
<protein>
    <recommendedName>
        <fullName evidence="6">CXXC motif containing zinc binding protein</fullName>
    </recommendedName>
</protein>
<keyword evidence="5" id="KW-1185">Reference proteome</keyword>
<comment type="caution">
    <text evidence="4">The sequence shown here is derived from an EMBL/GenBank/DDBJ whole genome shotgun (WGS) entry which is preliminary data.</text>
</comment>
<gene>
    <name evidence="4" type="ORF">K7X08_004023</name>
</gene>
<dbReference type="PANTHER" id="PTHR12857:SF0">
    <property type="entry name" value="CXXC MOTIF CONTAINING ZINC BINDING PROTEIN"/>
    <property type="match status" value="1"/>
</dbReference>
<dbReference type="Proteomes" id="UP001152561">
    <property type="component" value="Unassembled WGS sequence"/>
</dbReference>
<dbReference type="PANTHER" id="PTHR12857">
    <property type="entry name" value="CXXC MOTIF CONTAINING ZINC BINDING PROTEIN"/>
    <property type="match status" value="1"/>
</dbReference>
<dbReference type="InterPro" id="IPR008584">
    <property type="entry name" value="CXXC_Zn-binding_euk"/>
</dbReference>
<accession>A0A9Q1RJX9</accession>
<evidence type="ECO:0000256" key="3">
    <source>
        <dbReference type="ARBA" id="ARBA00022833"/>
    </source>
</evidence>
<dbReference type="EMBL" id="JAJAGQ010000006">
    <property type="protein sequence ID" value="KAJ8559965.1"/>
    <property type="molecule type" value="Genomic_DNA"/>
</dbReference>
<keyword evidence="3" id="KW-0862">Zinc</keyword>
<evidence type="ECO:0000313" key="4">
    <source>
        <dbReference type="EMBL" id="KAJ8559965.1"/>
    </source>
</evidence>
<evidence type="ECO:0000313" key="5">
    <source>
        <dbReference type="Proteomes" id="UP001152561"/>
    </source>
</evidence>
<dbReference type="SUPFAM" id="SSF141678">
    <property type="entry name" value="MAL13P1.257-like"/>
    <property type="match status" value="1"/>
</dbReference>
<dbReference type="AlphaFoldDB" id="A0A9Q1RJX9"/>
<comment type="similarity">
    <text evidence="1">Belongs to the UPF0587 family.</text>
</comment>
<evidence type="ECO:0000256" key="2">
    <source>
        <dbReference type="ARBA" id="ARBA00022723"/>
    </source>
</evidence>